<reference evidence="2" key="1">
    <citation type="submission" date="2017-06" db="EMBL/GenBank/DDBJ databases">
        <authorList>
            <person name="Varghese N."/>
            <person name="Submissions S."/>
        </authorList>
    </citation>
    <scope>NUCLEOTIDE SEQUENCE [LARGE SCALE GENOMIC DNA]</scope>
    <source>
        <strain evidence="2">DSM 22348</strain>
    </source>
</reference>
<dbReference type="EMBL" id="FZOL01000018">
    <property type="protein sequence ID" value="SNS89393.1"/>
    <property type="molecule type" value="Genomic_DNA"/>
</dbReference>
<proteinExistence type="predicted"/>
<protein>
    <recommendedName>
        <fullName evidence="3">Phosphonoacetaldehyde hydrolase</fullName>
    </recommendedName>
</protein>
<dbReference type="Proteomes" id="UP000198407">
    <property type="component" value="Unassembled WGS sequence"/>
</dbReference>
<organism evidence="1 2">
    <name type="scientific">Pseudomonas japonica</name>
    <dbReference type="NCBI Taxonomy" id="256466"/>
    <lineage>
        <taxon>Bacteria</taxon>
        <taxon>Pseudomonadati</taxon>
        <taxon>Pseudomonadota</taxon>
        <taxon>Gammaproteobacteria</taxon>
        <taxon>Pseudomonadales</taxon>
        <taxon>Pseudomonadaceae</taxon>
        <taxon>Pseudomonas</taxon>
    </lineage>
</organism>
<accession>A0A239I8J9</accession>
<name>A0A239I8J9_9PSED</name>
<gene>
    <name evidence="1" type="ORF">SAMN05444352_1185</name>
</gene>
<dbReference type="AlphaFoldDB" id="A0A239I8J9"/>
<dbReference type="InterPro" id="IPR023214">
    <property type="entry name" value="HAD_sf"/>
</dbReference>
<dbReference type="Gene3D" id="3.40.50.1000">
    <property type="entry name" value="HAD superfamily/HAD-like"/>
    <property type="match status" value="1"/>
</dbReference>
<dbReference type="InterPro" id="IPR036412">
    <property type="entry name" value="HAD-like_sf"/>
</dbReference>
<evidence type="ECO:0008006" key="3">
    <source>
        <dbReference type="Google" id="ProtNLM"/>
    </source>
</evidence>
<dbReference type="RefSeq" id="WP_042124382.1">
    <property type="nucleotide sequence ID" value="NZ_FZOL01000018.1"/>
</dbReference>
<evidence type="ECO:0000313" key="1">
    <source>
        <dbReference type="EMBL" id="SNS89393.1"/>
    </source>
</evidence>
<dbReference type="OrthoDB" id="6982008at2"/>
<dbReference type="STRING" id="1215104.GCA_000730585_03250"/>
<evidence type="ECO:0000313" key="2">
    <source>
        <dbReference type="Proteomes" id="UP000198407"/>
    </source>
</evidence>
<dbReference type="SUPFAM" id="SSF56784">
    <property type="entry name" value="HAD-like"/>
    <property type="match status" value="1"/>
</dbReference>
<keyword evidence="2" id="KW-1185">Reference proteome</keyword>
<sequence length="196" mass="21322">MPNAPAFTALLFGLRGCLVDFGGRSLEAAQDVPVHPTPGALDVLDWLRHHDVPCAWLDDVAPEHGRHLSRPLPDWLRAVHHGAAKPWPAPDACWQALMQIEAGRLDGCVLISGEPRLLQAGLNAGLWTIGLAACGPLCGLSETQWQALDDKQREQRRGKATLQLFGLGVHSVIDHLQELADCLADIGQRRLKGEKP</sequence>